<dbReference type="Pfam" id="PF03473">
    <property type="entry name" value="MOSC"/>
    <property type="match status" value="1"/>
</dbReference>
<proteinExistence type="predicted"/>
<dbReference type="KEGG" id="kba:A0U89_11515"/>
<reference evidence="1 2" key="1">
    <citation type="journal article" date="2016" name="Microb. Cell Fact.">
        <title>Dissection of exopolysaccharide biosynthesis in Kozakia baliensis.</title>
        <authorList>
            <person name="Brandt J.U."/>
            <person name="Jakob F."/>
            <person name="Behr J."/>
            <person name="Geissler A.J."/>
            <person name="Vogel R.F."/>
        </authorList>
    </citation>
    <scope>NUCLEOTIDE SEQUENCE [LARGE SCALE GENOMIC DNA]</scope>
    <source>
        <strain evidence="1 2">DSM 14400</strain>
    </source>
</reference>
<evidence type="ECO:0000313" key="2">
    <source>
        <dbReference type="Proteomes" id="UP000179145"/>
    </source>
</evidence>
<dbReference type="InterPro" id="IPR011037">
    <property type="entry name" value="Pyrv_Knase-like_insert_dom_sf"/>
</dbReference>
<dbReference type="eggNOG" id="COG3217">
    <property type="taxonomic scope" value="Bacteria"/>
</dbReference>
<dbReference type="Proteomes" id="UP000179145">
    <property type="component" value="Chromosome"/>
</dbReference>
<dbReference type="InterPro" id="IPR005302">
    <property type="entry name" value="MoCF_Sase_C"/>
</dbReference>
<dbReference type="RefSeq" id="WP_070403224.1">
    <property type="nucleotide sequence ID" value="NZ_BJVW01000001.1"/>
</dbReference>
<dbReference type="PANTHER" id="PTHR14237:SF19">
    <property type="entry name" value="MITOCHONDRIAL AMIDOXIME REDUCING COMPONENT 1"/>
    <property type="match status" value="1"/>
</dbReference>
<name>A0A1D8UVM3_9PROT</name>
<gene>
    <name evidence="1" type="ORF">A0U89_11515</name>
</gene>
<protein>
    <submittedName>
        <fullName evidence="1">Uncharacterized protein</fullName>
    </submittedName>
</protein>
<dbReference type="STRING" id="153496.A0U89_11515"/>
<dbReference type="OrthoDB" id="581532at2"/>
<dbReference type="EMBL" id="CP014674">
    <property type="protein sequence ID" value="AOX17668.1"/>
    <property type="molecule type" value="Genomic_DNA"/>
</dbReference>
<dbReference type="Pfam" id="PF03476">
    <property type="entry name" value="MOSC_N"/>
    <property type="match status" value="1"/>
</dbReference>
<dbReference type="InterPro" id="IPR005303">
    <property type="entry name" value="MOCOS_middle"/>
</dbReference>
<dbReference type="GO" id="GO:0003824">
    <property type="term" value="F:catalytic activity"/>
    <property type="evidence" value="ECO:0007669"/>
    <property type="project" value="InterPro"/>
</dbReference>
<evidence type="ECO:0000313" key="1">
    <source>
        <dbReference type="EMBL" id="AOX17668.1"/>
    </source>
</evidence>
<sequence length="264" mass="29284">MPHVAALHFYPVKSLHRVSPPSLQLEPWGAVGDRRWLVTTPDGMFLTQRTCPAMATIIPALTGDGMTLSRPGMKDLSVTRPAPDAPETTVTVWKRTISAQDAGEEAAAWLSAALEKKLRLVYMNAPQTARPMPFGSVSFADEFPLLVTTTASLDDLNKRLEHAVPMERFRPNIVFDGTLPWAEDDWLRLRIGEVMLNIAKPCSRCNMTMVDQESGKIPVPKEPLRTLATFRHRPGGVMFGRNAVAERMGRVRVGDEVEILETLS</sequence>
<organism evidence="1 2">
    <name type="scientific">Kozakia baliensis</name>
    <dbReference type="NCBI Taxonomy" id="153496"/>
    <lineage>
        <taxon>Bacteria</taxon>
        <taxon>Pseudomonadati</taxon>
        <taxon>Pseudomonadota</taxon>
        <taxon>Alphaproteobacteria</taxon>
        <taxon>Acetobacterales</taxon>
        <taxon>Acetobacteraceae</taxon>
        <taxon>Kozakia</taxon>
    </lineage>
</organism>
<dbReference type="GO" id="GO:0030170">
    <property type="term" value="F:pyridoxal phosphate binding"/>
    <property type="evidence" value="ECO:0007669"/>
    <property type="project" value="InterPro"/>
</dbReference>
<dbReference type="SUPFAM" id="SSF141673">
    <property type="entry name" value="MOSC N-terminal domain-like"/>
    <property type="match status" value="1"/>
</dbReference>
<dbReference type="PROSITE" id="PS51340">
    <property type="entry name" value="MOSC"/>
    <property type="match status" value="1"/>
</dbReference>
<dbReference type="AlphaFoldDB" id="A0A1D8UVM3"/>
<dbReference type="PANTHER" id="PTHR14237">
    <property type="entry name" value="MOLYBDOPTERIN COFACTOR SULFURASE MOSC"/>
    <property type="match status" value="1"/>
</dbReference>
<accession>A0A1D8UVM3</accession>
<keyword evidence="2" id="KW-1185">Reference proteome</keyword>
<dbReference type="GO" id="GO:0030151">
    <property type="term" value="F:molybdenum ion binding"/>
    <property type="evidence" value="ECO:0007669"/>
    <property type="project" value="InterPro"/>
</dbReference>
<dbReference type="SUPFAM" id="SSF50800">
    <property type="entry name" value="PK beta-barrel domain-like"/>
    <property type="match status" value="1"/>
</dbReference>